<dbReference type="Gene3D" id="1.10.472.50">
    <property type="entry name" value="HD-domain/PDEase-like"/>
    <property type="match status" value="1"/>
</dbReference>
<evidence type="ECO:0000313" key="2">
    <source>
        <dbReference type="EMBL" id="SPF56746.1"/>
    </source>
</evidence>
<dbReference type="InterPro" id="IPR006674">
    <property type="entry name" value="HD_domain"/>
</dbReference>
<dbReference type="SUPFAM" id="SSF109604">
    <property type="entry name" value="HD-domain/PDEase-like"/>
    <property type="match status" value="1"/>
</dbReference>
<dbReference type="OrthoDB" id="9797344at2"/>
<accession>A0A2U3LY15</accession>
<dbReference type="PROSITE" id="PS51831">
    <property type="entry name" value="HD"/>
    <property type="match status" value="1"/>
</dbReference>
<gene>
    <name evidence="2" type="ORF">SBF1_950023</name>
</gene>
<dbReference type="AlphaFoldDB" id="A0A2U3LY15"/>
<dbReference type="InterPro" id="IPR006675">
    <property type="entry name" value="HDIG_dom"/>
</dbReference>
<dbReference type="Proteomes" id="UP000238916">
    <property type="component" value="Unassembled WGS sequence"/>
</dbReference>
<proteinExistence type="predicted"/>
<name>A0A2U3LY15_9FIRM</name>
<protein>
    <recommendedName>
        <fullName evidence="1">HD domain-containing protein</fullName>
    </recommendedName>
</protein>
<dbReference type="EMBL" id="OMOF01000945">
    <property type="protein sequence ID" value="SPF56746.1"/>
    <property type="molecule type" value="Genomic_DNA"/>
</dbReference>
<sequence>MENLTTQDHLQQVIRVAQGFYARKDRAHDLEHALRVREWGTKLAEEEGADVQVIELAALLHDIGRSGAVEKTHAESSAGLAVNILHKTGYAEDIVQRVKEAIISHSREAGHEPNTLEAKILYDADKLDFVGAIGLGRLFTMAGVEGWPLVGENSCATFYHEKICNYQKHLYTKAARGYFEPMFLYMEGFWQELHAERLKFSLFGQANSVSELIWKG</sequence>
<dbReference type="PANTHER" id="PTHR33594">
    <property type="entry name" value="SUPERFAMILY HYDROLASE, PUTATIVE (AFU_ORTHOLOGUE AFUA_1G03035)-RELATED"/>
    <property type="match status" value="1"/>
</dbReference>
<dbReference type="PANTHER" id="PTHR33594:SF1">
    <property type="entry name" value="HD_PDEASE DOMAIN-CONTAINING PROTEIN"/>
    <property type="match status" value="1"/>
</dbReference>
<dbReference type="InterPro" id="IPR003607">
    <property type="entry name" value="HD/PDEase_dom"/>
</dbReference>
<dbReference type="CDD" id="cd00077">
    <property type="entry name" value="HDc"/>
    <property type="match status" value="1"/>
</dbReference>
<dbReference type="Pfam" id="PF01966">
    <property type="entry name" value="HD"/>
    <property type="match status" value="1"/>
</dbReference>
<reference evidence="3" key="1">
    <citation type="submission" date="2018-02" db="EMBL/GenBank/DDBJ databases">
        <authorList>
            <person name="Hausmann B."/>
        </authorList>
    </citation>
    <scope>NUCLEOTIDE SEQUENCE [LARGE SCALE GENOMIC DNA]</scope>
    <source>
        <strain evidence="3">Peat soil MAG SbF1</strain>
    </source>
</reference>
<feature type="domain" description="HD" evidence="1">
    <location>
        <begin position="29"/>
        <end position="130"/>
    </location>
</feature>
<evidence type="ECO:0000313" key="3">
    <source>
        <dbReference type="Proteomes" id="UP000238916"/>
    </source>
</evidence>
<evidence type="ECO:0000259" key="1">
    <source>
        <dbReference type="PROSITE" id="PS51831"/>
    </source>
</evidence>
<organism evidence="2 3">
    <name type="scientific">Candidatus Desulfosporosinus infrequens</name>
    <dbReference type="NCBI Taxonomy" id="2043169"/>
    <lineage>
        <taxon>Bacteria</taxon>
        <taxon>Bacillati</taxon>
        <taxon>Bacillota</taxon>
        <taxon>Clostridia</taxon>
        <taxon>Eubacteriales</taxon>
        <taxon>Desulfitobacteriaceae</taxon>
        <taxon>Desulfosporosinus</taxon>
    </lineage>
</organism>
<dbReference type="NCBIfam" id="TIGR00277">
    <property type="entry name" value="HDIG"/>
    <property type="match status" value="1"/>
</dbReference>
<dbReference type="SMART" id="SM00471">
    <property type="entry name" value="HDc"/>
    <property type="match status" value="1"/>
</dbReference>
<dbReference type="Gene3D" id="1.20.58.1910">
    <property type="match status" value="1"/>
</dbReference>